<evidence type="ECO:0000313" key="1">
    <source>
        <dbReference type="EMBL" id="KAA6359366.1"/>
    </source>
</evidence>
<dbReference type="AlphaFoldDB" id="A0A5J4TLI5"/>
<proteinExistence type="predicted"/>
<accession>A0A5J4TLI5</accession>
<name>A0A5J4TLI5_9EUKA</name>
<sequence>TEINSCPSSSTSSIIPISLDFIDQYCDNPLLLLLSHIESTLILPFKLLNPLLMLEFPEVGEKTNPFEFERCLPSPLDNNDDVLDLKISVSGADLGIIYAEGA</sequence>
<organism evidence="1 2">
    <name type="scientific">Streblomastix strix</name>
    <dbReference type="NCBI Taxonomy" id="222440"/>
    <lineage>
        <taxon>Eukaryota</taxon>
        <taxon>Metamonada</taxon>
        <taxon>Preaxostyla</taxon>
        <taxon>Oxymonadida</taxon>
        <taxon>Streblomastigidae</taxon>
        <taxon>Streblomastix</taxon>
    </lineage>
</organism>
<gene>
    <name evidence="1" type="ORF">EZS28_045107</name>
</gene>
<dbReference type="EMBL" id="SNRW01028499">
    <property type="protein sequence ID" value="KAA6359366.1"/>
    <property type="molecule type" value="Genomic_DNA"/>
</dbReference>
<reference evidence="1 2" key="1">
    <citation type="submission" date="2019-03" db="EMBL/GenBank/DDBJ databases">
        <title>Single cell metagenomics reveals metabolic interactions within the superorganism composed of flagellate Streblomastix strix and complex community of Bacteroidetes bacteria on its surface.</title>
        <authorList>
            <person name="Treitli S.C."/>
            <person name="Kolisko M."/>
            <person name="Husnik F."/>
            <person name="Keeling P."/>
            <person name="Hampl V."/>
        </authorList>
    </citation>
    <scope>NUCLEOTIDE SEQUENCE [LARGE SCALE GENOMIC DNA]</scope>
    <source>
        <strain evidence="1">ST1C</strain>
    </source>
</reference>
<feature type="non-terminal residue" evidence="1">
    <location>
        <position position="1"/>
    </location>
</feature>
<protein>
    <submittedName>
        <fullName evidence="1">Uncharacterized protein</fullName>
    </submittedName>
</protein>
<comment type="caution">
    <text evidence="1">The sequence shown here is derived from an EMBL/GenBank/DDBJ whole genome shotgun (WGS) entry which is preliminary data.</text>
</comment>
<dbReference type="Proteomes" id="UP000324800">
    <property type="component" value="Unassembled WGS sequence"/>
</dbReference>
<evidence type="ECO:0000313" key="2">
    <source>
        <dbReference type="Proteomes" id="UP000324800"/>
    </source>
</evidence>